<protein>
    <submittedName>
        <fullName evidence="4">Gluconolactonase</fullName>
    </submittedName>
</protein>
<comment type="cofactor">
    <cofactor evidence="3">
        <name>Zn(2+)</name>
        <dbReference type="ChEBI" id="CHEBI:29105"/>
    </cofactor>
    <text evidence="3">Binds 1 divalent metal cation per subunit.</text>
</comment>
<dbReference type="OrthoDB" id="9775406at2"/>
<reference evidence="4 5" key="1">
    <citation type="submission" date="2016-04" db="EMBL/GenBank/DDBJ databases">
        <title>Complete genome sequence of natural rubber-degrading, novel Gram-negative bacterium, Rhizobacter gummiphilus strain NS21.</title>
        <authorList>
            <person name="Tabata M."/>
            <person name="Kasai D."/>
            <person name="Fukuda M."/>
        </authorList>
    </citation>
    <scope>NUCLEOTIDE SEQUENCE [LARGE SCALE GENOMIC DNA]</scope>
    <source>
        <strain evidence="4 5">NS21</strain>
    </source>
</reference>
<dbReference type="AlphaFoldDB" id="A0A1W6LGA7"/>
<sequence>MQAVSDIRDQVGESPVWSVAEQALYWIDIESRQIRRFDWATRTVQSWATHERIGSIVLREGGGLVAGMETGVFEIDLPAGNPHAAEQLLFPITFAEPGMRFNDGRCDRDGRYWVSTMVRDMSLASPAGKLYCVTAAGIGEPLVEGLITGNGLAFTADRRYVYFSDSHPNVQTVWRARLDAEGHMAPREVFVDMKPMQGRPDGAAVDEDGGYWICGNDGGVVHRFTPDGKLDRSIAVPVSKPSMCAFGGPELDQLFIASIRPGKPVDGFDAALDGALFVTRPGGRGIAEVPFRSR</sequence>
<evidence type="ECO:0000313" key="5">
    <source>
        <dbReference type="Proteomes" id="UP000193427"/>
    </source>
</evidence>
<keyword evidence="3" id="KW-0862">Zinc</keyword>
<dbReference type="GO" id="GO:0005509">
    <property type="term" value="F:calcium ion binding"/>
    <property type="evidence" value="ECO:0007669"/>
    <property type="project" value="TreeGrafter"/>
</dbReference>
<organism evidence="4 5">
    <name type="scientific">Piscinibacter gummiphilus</name>
    <dbReference type="NCBI Taxonomy" id="946333"/>
    <lineage>
        <taxon>Bacteria</taxon>
        <taxon>Pseudomonadati</taxon>
        <taxon>Pseudomonadota</taxon>
        <taxon>Betaproteobacteria</taxon>
        <taxon>Burkholderiales</taxon>
        <taxon>Sphaerotilaceae</taxon>
        <taxon>Piscinibacter</taxon>
    </lineage>
</organism>
<keyword evidence="5" id="KW-1185">Reference proteome</keyword>
<dbReference type="Pfam" id="PF08450">
    <property type="entry name" value="SGL"/>
    <property type="match status" value="1"/>
</dbReference>
<feature type="binding site" evidence="3">
    <location>
        <position position="100"/>
    </location>
    <ligand>
        <name>substrate</name>
    </ligand>
</feature>
<dbReference type="Proteomes" id="UP000193427">
    <property type="component" value="Chromosome"/>
</dbReference>
<proteinExistence type="inferred from homology"/>
<dbReference type="STRING" id="946333.A4W93_27200"/>
<feature type="binding site" evidence="3">
    <location>
        <position position="102"/>
    </location>
    <ligand>
        <name>substrate</name>
    </ligand>
</feature>
<dbReference type="EMBL" id="CP015118">
    <property type="protein sequence ID" value="ARN23295.1"/>
    <property type="molecule type" value="Genomic_DNA"/>
</dbReference>
<feature type="binding site" evidence="3">
    <location>
        <position position="13"/>
    </location>
    <ligand>
        <name>a divalent metal cation</name>
        <dbReference type="ChEBI" id="CHEBI:60240"/>
    </ligand>
</feature>
<name>A0A1W6LGA7_9BURK</name>
<gene>
    <name evidence="4" type="ORF">A4W93_27200</name>
</gene>
<dbReference type="PANTHER" id="PTHR10907">
    <property type="entry name" value="REGUCALCIN"/>
    <property type="match status" value="1"/>
</dbReference>
<dbReference type="PANTHER" id="PTHR10907:SF47">
    <property type="entry name" value="REGUCALCIN"/>
    <property type="match status" value="1"/>
</dbReference>
<feature type="binding site" evidence="3">
    <location>
        <position position="120"/>
    </location>
    <ligand>
        <name>substrate</name>
    </ligand>
</feature>
<dbReference type="InterPro" id="IPR011042">
    <property type="entry name" value="6-blade_b-propeller_TolB-like"/>
</dbReference>
<dbReference type="GO" id="GO:0019853">
    <property type="term" value="P:L-ascorbic acid biosynthetic process"/>
    <property type="evidence" value="ECO:0007669"/>
    <property type="project" value="TreeGrafter"/>
</dbReference>
<dbReference type="PRINTS" id="PR01790">
    <property type="entry name" value="SMP30FAMILY"/>
</dbReference>
<dbReference type="InterPro" id="IPR005511">
    <property type="entry name" value="SMP-30"/>
</dbReference>
<dbReference type="KEGG" id="rgu:A4W93_27200"/>
<dbReference type="Gene3D" id="2.120.10.30">
    <property type="entry name" value="TolB, C-terminal domain"/>
    <property type="match status" value="1"/>
</dbReference>
<dbReference type="SUPFAM" id="SSF63829">
    <property type="entry name" value="Calcium-dependent phosphotriesterase"/>
    <property type="match status" value="1"/>
</dbReference>
<feature type="binding site" evidence="3">
    <location>
        <position position="150"/>
    </location>
    <ligand>
        <name>a divalent metal cation</name>
        <dbReference type="ChEBI" id="CHEBI:60240"/>
    </ligand>
</feature>
<feature type="active site" description="Proton donor/acceptor" evidence="2">
    <location>
        <position position="201"/>
    </location>
</feature>
<evidence type="ECO:0000256" key="3">
    <source>
        <dbReference type="PIRSR" id="PIRSR605511-2"/>
    </source>
</evidence>
<feature type="binding site" evidence="3">
    <location>
        <position position="201"/>
    </location>
    <ligand>
        <name>a divalent metal cation</name>
        <dbReference type="ChEBI" id="CHEBI:60240"/>
    </ligand>
</feature>
<dbReference type="InterPro" id="IPR013658">
    <property type="entry name" value="SGL"/>
</dbReference>
<evidence type="ECO:0000313" key="4">
    <source>
        <dbReference type="EMBL" id="ARN23295.1"/>
    </source>
</evidence>
<comment type="similarity">
    <text evidence="1">Belongs to the SMP-30/CGR1 family.</text>
</comment>
<evidence type="ECO:0000256" key="2">
    <source>
        <dbReference type="PIRSR" id="PIRSR605511-1"/>
    </source>
</evidence>
<dbReference type="RefSeq" id="WP_085753613.1">
    <property type="nucleotide sequence ID" value="NZ_BSPR01000017.1"/>
</dbReference>
<dbReference type="GO" id="GO:0004341">
    <property type="term" value="F:gluconolactonase activity"/>
    <property type="evidence" value="ECO:0007669"/>
    <property type="project" value="TreeGrafter"/>
</dbReference>
<evidence type="ECO:0000256" key="1">
    <source>
        <dbReference type="ARBA" id="ARBA00008853"/>
    </source>
</evidence>
<accession>A0A1W6LGA7</accession>
<keyword evidence="3" id="KW-0479">Metal-binding</keyword>